<keyword evidence="4" id="KW-0813">Transport</keyword>
<keyword evidence="7" id="KW-1185">Reference proteome</keyword>
<feature type="domain" description="Globin" evidence="5">
    <location>
        <begin position="52"/>
        <end position="179"/>
    </location>
</feature>
<dbReference type="Proteomes" id="UP001217089">
    <property type="component" value="Unassembled WGS sequence"/>
</dbReference>
<keyword evidence="1 4" id="KW-0349">Heme</keyword>
<dbReference type="PANTHER" id="PTHR46458">
    <property type="entry name" value="BLR2807 PROTEIN"/>
    <property type="match status" value="1"/>
</dbReference>
<keyword evidence="3" id="KW-0408">Iron</keyword>
<dbReference type="Pfam" id="PF00042">
    <property type="entry name" value="Globin"/>
    <property type="match status" value="1"/>
</dbReference>
<gene>
    <name evidence="6" type="ORF">KUTeg_013000</name>
</gene>
<comment type="caution">
    <text evidence="6">The sequence shown here is derived from an EMBL/GenBank/DDBJ whole genome shotgun (WGS) entry which is preliminary data.</text>
</comment>
<evidence type="ECO:0000256" key="1">
    <source>
        <dbReference type="ARBA" id="ARBA00022617"/>
    </source>
</evidence>
<dbReference type="InterPro" id="IPR050532">
    <property type="entry name" value="Globin-like_OT"/>
</dbReference>
<dbReference type="EMBL" id="JARBDR010000657">
    <property type="protein sequence ID" value="KAJ8308126.1"/>
    <property type="molecule type" value="Genomic_DNA"/>
</dbReference>
<evidence type="ECO:0000313" key="6">
    <source>
        <dbReference type="EMBL" id="KAJ8308126.1"/>
    </source>
</evidence>
<dbReference type="InterPro" id="IPR012292">
    <property type="entry name" value="Globin/Proto"/>
</dbReference>
<proteinExistence type="inferred from homology"/>
<dbReference type="PROSITE" id="PS01033">
    <property type="entry name" value="GLOBIN"/>
    <property type="match status" value="1"/>
</dbReference>
<protein>
    <recommendedName>
        <fullName evidence="5">Globin domain-containing protein</fullName>
    </recommendedName>
</protein>
<sequence>CCKGVNYSKLKDTAAVDRWDVDKQRLPVRRKKSIQFNEIQDNGVPKVDPRLPLDAKQVFKLKQSWKGIKRKIEETGVEMFVRLFKTENIRYIFTSFKDLETEDDLRANEALEQHATFVMTTLDETISNIENYDYVTEKIRKPFLEAVQLTLGDRYTDYMSNVYGITIDFILKGVVDGYKEGQTKNDEQAS</sequence>
<feature type="non-terminal residue" evidence="6">
    <location>
        <position position="1"/>
    </location>
</feature>
<reference evidence="6 7" key="1">
    <citation type="submission" date="2022-12" db="EMBL/GenBank/DDBJ databases">
        <title>Chromosome-level genome of Tegillarca granosa.</title>
        <authorList>
            <person name="Kim J."/>
        </authorList>
    </citation>
    <scope>NUCLEOTIDE SEQUENCE [LARGE SCALE GENOMIC DNA]</scope>
    <source>
        <strain evidence="6">Teg-2019</strain>
        <tissue evidence="6">Adductor muscle</tissue>
    </source>
</reference>
<dbReference type="PANTHER" id="PTHR46458:SF5">
    <property type="entry name" value="GLOBIN FAMILY PROFILE DOMAIN-CONTAINING PROTEIN"/>
    <property type="match status" value="1"/>
</dbReference>
<evidence type="ECO:0000259" key="5">
    <source>
        <dbReference type="PROSITE" id="PS01033"/>
    </source>
</evidence>
<evidence type="ECO:0000256" key="3">
    <source>
        <dbReference type="ARBA" id="ARBA00023004"/>
    </source>
</evidence>
<evidence type="ECO:0000313" key="7">
    <source>
        <dbReference type="Proteomes" id="UP001217089"/>
    </source>
</evidence>
<dbReference type="InterPro" id="IPR009050">
    <property type="entry name" value="Globin-like_sf"/>
</dbReference>
<dbReference type="Gene3D" id="1.10.490.10">
    <property type="entry name" value="Globins"/>
    <property type="match status" value="1"/>
</dbReference>
<comment type="similarity">
    <text evidence="4">Belongs to the globin family.</text>
</comment>
<evidence type="ECO:0000256" key="2">
    <source>
        <dbReference type="ARBA" id="ARBA00022723"/>
    </source>
</evidence>
<evidence type="ECO:0000256" key="4">
    <source>
        <dbReference type="RuleBase" id="RU000356"/>
    </source>
</evidence>
<organism evidence="6 7">
    <name type="scientific">Tegillarca granosa</name>
    <name type="common">Malaysian cockle</name>
    <name type="synonym">Anadara granosa</name>
    <dbReference type="NCBI Taxonomy" id="220873"/>
    <lineage>
        <taxon>Eukaryota</taxon>
        <taxon>Metazoa</taxon>
        <taxon>Spiralia</taxon>
        <taxon>Lophotrochozoa</taxon>
        <taxon>Mollusca</taxon>
        <taxon>Bivalvia</taxon>
        <taxon>Autobranchia</taxon>
        <taxon>Pteriomorphia</taxon>
        <taxon>Arcoida</taxon>
        <taxon>Arcoidea</taxon>
        <taxon>Arcidae</taxon>
        <taxon>Tegillarca</taxon>
    </lineage>
</organism>
<keyword evidence="4" id="KW-0561">Oxygen transport</keyword>
<keyword evidence="2" id="KW-0479">Metal-binding</keyword>
<dbReference type="SUPFAM" id="SSF46458">
    <property type="entry name" value="Globin-like"/>
    <property type="match status" value="1"/>
</dbReference>
<dbReference type="InterPro" id="IPR000971">
    <property type="entry name" value="Globin"/>
</dbReference>
<name>A0ABQ9EVX9_TEGGR</name>
<accession>A0ABQ9EVX9</accession>